<dbReference type="EMBL" id="JRNE01000080">
    <property type="protein sequence ID" value="KGF15226.1"/>
    <property type="molecule type" value="Genomic_DNA"/>
</dbReference>
<evidence type="ECO:0000259" key="3">
    <source>
        <dbReference type="Pfam" id="PF00501"/>
    </source>
</evidence>
<comment type="caution">
    <text evidence="5">The sequence shown here is derived from an EMBL/GenBank/DDBJ whole genome shotgun (WGS) entry which is preliminary data.</text>
</comment>
<name>A0A095XZI3_9CORY</name>
<evidence type="ECO:0000256" key="1">
    <source>
        <dbReference type="ARBA" id="ARBA00006432"/>
    </source>
</evidence>
<evidence type="ECO:0000259" key="4">
    <source>
        <dbReference type="Pfam" id="PF13193"/>
    </source>
</evidence>
<dbReference type="Proteomes" id="UP000029548">
    <property type="component" value="Unassembled WGS sequence"/>
</dbReference>
<dbReference type="GO" id="GO:0006631">
    <property type="term" value="P:fatty acid metabolic process"/>
    <property type="evidence" value="ECO:0007669"/>
    <property type="project" value="TreeGrafter"/>
</dbReference>
<dbReference type="CDD" id="cd04433">
    <property type="entry name" value="AFD_class_I"/>
    <property type="match status" value="1"/>
</dbReference>
<evidence type="ECO:0000313" key="5">
    <source>
        <dbReference type="EMBL" id="KGF15226.1"/>
    </source>
</evidence>
<dbReference type="InterPro" id="IPR025110">
    <property type="entry name" value="AMP-bd_C"/>
</dbReference>
<gene>
    <name evidence="5" type="ORF">HMPREF1650_11700</name>
</gene>
<dbReference type="PROSITE" id="PS00455">
    <property type="entry name" value="AMP_BINDING"/>
    <property type="match status" value="1"/>
</dbReference>
<dbReference type="eggNOG" id="COG0318">
    <property type="taxonomic scope" value="Bacteria"/>
</dbReference>
<dbReference type="SUPFAM" id="SSF56801">
    <property type="entry name" value="Acetyl-CoA synthetase-like"/>
    <property type="match status" value="1"/>
</dbReference>
<dbReference type="PANTHER" id="PTHR43201">
    <property type="entry name" value="ACYL-COA SYNTHETASE"/>
    <property type="match status" value="1"/>
</dbReference>
<protein>
    <submittedName>
        <fullName evidence="5">Acyl-CoA synthetase</fullName>
    </submittedName>
</protein>
<reference evidence="5 6" key="1">
    <citation type="submission" date="2014-07" db="EMBL/GenBank/DDBJ databases">
        <authorList>
            <person name="McCorrison J."/>
            <person name="Sanka R."/>
            <person name="Torralba M."/>
            <person name="Gillis M."/>
            <person name="Haft D.H."/>
            <person name="Methe B."/>
            <person name="Sutton G."/>
            <person name="Nelson K.E."/>
        </authorList>
    </citation>
    <scope>NUCLEOTIDE SEQUENCE [LARGE SCALE GENOMIC DNA]</scope>
    <source>
        <strain evidence="5 6">DNF00450</strain>
    </source>
</reference>
<dbReference type="InterPro" id="IPR020845">
    <property type="entry name" value="AMP-binding_CS"/>
</dbReference>
<dbReference type="GO" id="GO:0031956">
    <property type="term" value="F:medium-chain fatty acid-CoA ligase activity"/>
    <property type="evidence" value="ECO:0007669"/>
    <property type="project" value="TreeGrafter"/>
</dbReference>
<sequence>MTAEINASPRLPLPFKLQAIAKSLRPLIKSGALYMTPKQVPFCVNCIKRWGFAVGGLITMSAHRYPDRLALVDDQGELTYSELRDQAWALARALKDRGMGSHSRFGIVARNGRGIILPMAVKGLLGAEIMIMNIGSSAHQISGLLNETKTDYLFIDEEFLDRVPEDIGDCTIVVTHVSDPGNRPELPDNYVFMQDLIDADGTSELEERPEQGRIIIMSSGTTGIPKGVLRNEPKTPATLGAITDRIPWRRNMVIHQSASMFHAWGWANVIIAMATGATLVTQRQFEPKKALELFDKYGVNGLVSAAIFLRILNDYLEENPRPNPGPFEFMISSGNAIPAWLVTALTERFGPVVCNFYGSTEAGLTSIATGPELAERPDSAGRPAIGARVLILDDDDNEVAPGEIGRIHTAQELSFTGYLAAGRDKFRTFDGLLEIGDLGRIDEDGFLYVCGRSDDMVIKGGENTFPREVDEVLGALDGVEDLHTVGVNNTKTLLAELHTFVIRKKNEAGEALDPDEMRQIVRDNLAEHSVPEHIHFVDDLPRNATGKVVPRLLPVPDQN</sequence>
<accession>A0A095XZI3</accession>
<dbReference type="Pfam" id="PF13193">
    <property type="entry name" value="AMP-binding_C"/>
    <property type="match status" value="1"/>
</dbReference>
<dbReference type="Pfam" id="PF00501">
    <property type="entry name" value="AMP-binding"/>
    <property type="match status" value="1"/>
</dbReference>
<dbReference type="InterPro" id="IPR045851">
    <property type="entry name" value="AMP-bd_C_sf"/>
</dbReference>
<evidence type="ECO:0000313" key="6">
    <source>
        <dbReference type="Proteomes" id="UP000029548"/>
    </source>
</evidence>
<keyword evidence="2" id="KW-0436">Ligase</keyword>
<dbReference type="InterPro" id="IPR042099">
    <property type="entry name" value="ANL_N_sf"/>
</dbReference>
<feature type="domain" description="AMP-dependent synthetase/ligase" evidence="3">
    <location>
        <begin position="61"/>
        <end position="419"/>
    </location>
</feature>
<dbReference type="PANTHER" id="PTHR43201:SF5">
    <property type="entry name" value="MEDIUM-CHAIN ACYL-COA LIGASE ACSF2, MITOCHONDRIAL"/>
    <property type="match status" value="1"/>
</dbReference>
<organism evidence="5 6">
    <name type="scientific">Corynebacterium freneyi DNF00450</name>
    <dbReference type="NCBI Taxonomy" id="1287475"/>
    <lineage>
        <taxon>Bacteria</taxon>
        <taxon>Bacillati</taxon>
        <taxon>Actinomycetota</taxon>
        <taxon>Actinomycetes</taxon>
        <taxon>Mycobacteriales</taxon>
        <taxon>Corynebacteriaceae</taxon>
        <taxon>Corynebacterium</taxon>
    </lineage>
</organism>
<dbReference type="RefSeq" id="WP_035123531.1">
    <property type="nucleotide sequence ID" value="NZ_JRNE01000080.1"/>
</dbReference>
<feature type="domain" description="AMP-binding enzyme C-terminal" evidence="4">
    <location>
        <begin position="468"/>
        <end position="547"/>
    </location>
</feature>
<dbReference type="InterPro" id="IPR000873">
    <property type="entry name" value="AMP-dep_synth/lig_dom"/>
</dbReference>
<proteinExistence type="inferred from homology"/>
<comment type="similarity">
    <text evidence="1">Belongs to the ATP-dependent AMP-binding enzyme family.</text>
</comment>
<dbReference type="Gene3D" id="3.40.50.12780">
    <property type="entry name" value="N-terminal domain of ligase-like"/>
    <property type="match status" value="1"/>
</dbReference>
<dbReference type="Gene3D" id="3.30.300.30">
    <property type="match status" value="1"/>
</dbReference>
<evidence type="ECO:0000256" key="2">
    <source>
        <dbReference type="ARBA" id="ARBA00022598"/>
    </source>
</evidence>
<dbReference type="AlphaFoldDB" id="A0A095XZI3"/>